<feature type="chain" id="PRO_5045695354" evidence="1">
    <location>
        <begin position="29"/>
        <end position="146"/>
    </location>
</feature>
<sequence length="146" mass="15322">MRQRLTFGLGIASAVMAAAGVLAPQAVAQELAPGVSCEQFSCRNDTDDTYRVESVVTCSAGAGQIPVVTYALPRKTTPVLVGCPHVTVPGKLEHHPPVLKPDGRGYDYPPPTMGPPEIKVTYPVLIEHRSAEVGNNPPPRPTGSAG</sequence>
<protein>
    <submittedName>
        <fullName evidence="2">Uncharacterized protein</fullName>
    </submittedName>
</protein>
<comment type="caution">
    <text evidence="2">The sequence shown here is derived from an EMBL/GenBank/DDBJ whole genome shotgun (WGS) entry which is preliminary data.</text>
</comment>
<organism evidence="2 3">
    <name type="scientific">Nocardia xishanensis</name>
    <dbReference type="NCBI Taxonomy" id="238964"/>
    <lineage>
        <taxon>Bacteria</taxon>
        <taxon>Bacillati</taxon>
        <taxon>Actinomycetota</taxon>
        <taxon>Actinomycetes</taxon>
        <taxon>Mycobacteriales</taxon>
        <taxon>Nocardiaceae</taxon>
        <taxon>Nocardia</taxon>
    </lineage>
</organism>
<feature type="signal peptide" evidence="1">
    <location>
        <begin position="1"/>
        <end position="28"/>
    </location>
</feature>
<gene>
    <name evidence="2" type="ORF">ACH49W_22785</name>
</gene>
<dbReference type="RefSeq" id="WP_364825014.1">
    <property type="nucleotide sequence ID" value="NZ_JBFAYM010000015.1"/>
</dbReference>
<evidence type="ECO:0000313" key="2">
    <source>
        <dbReference type="EMBL" id="MFI2476215.1"/>
    </source>
</evidence>
<evidence type="ECO:0000256" key="1">
    <source>
        <dbReference type="SAM" id="SignalP"/>
    </source>
</evidence>
<name>A0ABW7X522_9NOCA</name>
<keyword evidence="1" id="KW-0732">Signal</keyword>
<reference evidence="2 3" key="1">
    <citation type="submission" date="2024-10" db="EMBL/GenBank/DDBJ databases">
        <title>The Natural Products Discovery Center: Release of the First 8490 Sequenced Strains for Exploring Actinobacteria Biosynthetic Diversity.</title>
        <authorList>
            <person name="Kalkreuter E."/>
            <person name="Kautsar S.A."/>
            <person name="Yang D."/>
            <person name="Bader C.D."/>
            <person name="Teijaro C.N."/>
            <person name="Fluegel L."/>
            <person name="Davis C.M."/>
            <person name="Simpson J.R."/>
            <person name="Lauterbach L."/>
            <person name="Steele A.D."/>
            <person name="Gui C."/>
            <person name="Meng S."/>
            <person name="Li G."/>
            <person name="Viehrig K."/>
            <person name="Ye F."/>
            <person name="Su P."/>
            <person name="Kiefer A.F."/>
            <person name="Nichols A."/>
            <person name="Cepeda A.J."/>
            <person name="Yan W."/>
            <person name="Fan B."/>
            <person name="Jiang Y."/>
            <person name="Adhikari A."/>
            <person name="Zheng C.-J."/>
            <person name="Schuster L."/>
            <person name="Cowan T.M."/>
            <person name="Smanski M.J."/>
            <person name="Chevrette M.G."/>
            <person name="De Carvalho L.P.S."/>
            <person name="Shen B."/>
        </authorList>
    </citation>
    <scope>NUCLEOTIDE SEQUENCE [LARGE SCALE GENOMIC DNA]</scope>
    <source>
        <strain evidence="2 3">NPDC019275</strain>
    </source>
</reference>
<evidence type="ECO:0000313" key="3">
    <source>
        <dbReference type="Proteomes" id="UP001611415"/>
    </source>
</evidence>
<dbReference type="Proteomes" id="UP001611415">
    <property type="component" value="Unassembled WGS sequence"/>
</dbReference>
<dbReference type="EMBL" id="JBIRYO010000015">
    <property type="protein sequence ID" value="MFI2476215.1"/>
    <property type="molecule type" value="Genomic_DNA"/>
</dbReference>
<proteinExistence type="predicted"/>
<keyword evidence="3" id="KW-1185">Reference proteome</keyword>
<accession>A0ABW7X522</accession>